<proteinExistence type="predicted"/>
<name>A0ACA9L321_9GLOM</name>
<keyword evidence="2" id="KW-1185">Reference proteome</keyword>
<evidence type="ECO:0000313" key="2">
    <source>
        <dbReference type="Proteomes" id="UP000789702"/>
    </source>
</evidence>
<reference evidence="1" key="1">
    <citation type="submission" date="2021-06" db="EMBL/GenBank/DDBJ databases">
        <authorList>
            <person name="Kallberg Y."/>
            <person name="Tangrot J."/>
            <person name="Rosling A."/>
        </authorList>
    </citation>
    <scope>NUCLEOTIDE SEQUENCE</scope>
    <source>
        <strain evidence="1">IL203A</strain>
    </source>
</reference>
<dbReference type="Proteomes" id="UP000789702">
    <property type="component" value="Unassembled WGS sequence"/>
</dbReference>
<protein>
    <submittedName>
        <fullName evidence="1">112_t:CDS:1</fullName>
    </submittedName>
</protein>
<organism evidence="1 2">
    <name type="scientific">Dentiscutata heterogama</name>
    <dbReference type="NCBI Taxonomy" id="1316150"/>
    <lineage>
        <taxon>Eukaryota</taxon>
        <taxon>Fungi</taxon>
        <taxon>Fungi incertae sedis</taxon>
        <taxon>Mucoromycota</taxon>
        <taxon>Glomeromycotina</taxon>
        <taxon>Glomeromycetes</taxon>
        <taxon>Diversisporales</taxon>
        <taxon>Gigasporaceae</taxon>
        <taxon>Dentiscutata</taxon>
    </lineage>
</organism>
<evidence type="ECO:0000313" key="1">
    <source>
        <dbReference type="EMBL" id="CAG8508026.1"/>
    </source>
</evidence>
<gene>
    <name evidence="1" type="ORF">DHETER_LOCUS3322</name>
</gene>
<accession>A0ACA9L321</accession>
<sequence length="89" mass="9806">MSNVYDQYSTSTSSRTNSLNRPSIVPISALLNPEPDNASTTSLTSSTNADNYENLDDGYYNSSSSQNVQNSQHCRRYSAPNLSSDIFNE</sequence>
<dbReference type="EMBL" id="CAJVPU010002815">
    <property type="protein sequence ID" value="CAG8508026.1"/>
    <property type="molecule type" value="Genomic_DNA"/>
</dbReference>
<comment type="caution">
    <text evidence="1">The sequence shown here is derived from an EMBL/GenBank/DDBJ whole genome shotgun (WGS) entry which is preliminary data.</text>
</comment>